<sequence length="124" mass="13401">MPQDSFEILNFKSKQSLKICSSPSPQLRRPTFSLQPRRPLAAPPCLLLPSRAARSPAPAVQPVAPPQPRRPPSCPRRAARPPVASPLRRRPCESGMRSFILERHGICGPSEEAVSSGKTTASGS</sequence>
<keyword evidence="3" id="KW-1185">Reference proteome</keyword>
<feature type="compositionally biased region" description="Low complexity" evidence="1">
    <location>
        <begin position="36"/>
        <end position="62"/>
    </location>
</feature>
<evidence type="ECO:0000313" key="2">
    <source>
        <dbReference type="EMBL" id="KAG2642767.1"/>
    </source>
</evidence>
<feature type="compositionally biased region" description="Pro residues" evidence="1">
    <location>
        <begin position="63"/>
        <end position="74"/>
    </location>
</feature>
<proteinExistence type="predicted"/>
<comment type="caution">
    <text evidence="2">The sequence shown here is derived from an EMBL/GenBank/DDBJ whole genome shotgun (WGS) entry which is preliminary data.</text>
</comment>
<dbReference type="EMBL" id="CM029039">
    <property type="protein sequence ID" value="KAG2642767.1"/>
    <property type="molecule type" value="Genomic_DNA"/>
</dbReference>
<protein>
    <submittedName>
        <fullName evidence="2">Uncharacterized protein</fullName>
    </submittedName>
</protein>
<name>A0A8T0W839_PANVG</name>
<evidence type="ECO:0000313" key="3">
    <source>
        <dbReference type="Proteomes" id="UP000823388"/>
    </source>
</evidence>
<reference evidence="2" key="1">
    <citation type="submission" date="2020-05" db="EMBL/GenBank/DDBJ databases">
        <title>WGS assembly of Panicum virgatum.</title>
        <authorList>
            <person name="Lovell J.T."/>
            <person name="Jenkins J."/>
            <person name="Shu S."/>
            <person name="Juenger T.E."/>
            <person name="Schmutz J."/>
        </authorList>
    </citation>
    <scope>NUCLEOTIDE SEQUENCE</scope>
    <source>
        <strain evidence="2">AP13</strain>
    </source>
</reference>
<accession>A0A8T0W839</accession>
<organism evidence="2 3">
    <name type="scientific">Panicum virgatum</name>
    <name type="common">Blackwell switchgrass</name>
    <dbReference type="NCBI Taxonomy" id="38727"/>
    <lineage>
        <taxon>Eukaryota</taxon>
        <taxon>Viridiplantae</taxon>
        <taxon>Streptophyta</taxon>
        <taxon>Embryophyta</taxon>
        <taxon>Tracheophyta</taxon>
        <taxon>Spermatophyta</taxon>
        <taxon>Magnoliopsida</taxon>
        <taxon>Liliopsida</taxon>
        <taxon>Poales</taxon>
        <taxon>Poaceae</taxon>
        <taxon>PACMAD clade</taxon>
        <taxon>Panicoideae</taxon>
        <taxon>Panicodae</taxon>
        <taxon>Paniceae</taxon>
        <taxon>Panicinae</taxon>
        <taxon>Panicum</taxon>
        <taxon>Panicum sect. Hiantes</taxon>
    </lineage>
</organism>
<evidence type="ECO:0000256" key="1">
    <source>
        <dbReference type="SAM" id="MobiDB-lite"/>
    </source>
</evidence>
<feature type="region of interest" description="Disordered" evidence="1">
    <location>
        <begin position="19"/>
        <end position="90"/>
    </location>
</feature>
<dbReference type="Proteomes" id="UP000823388">
    <property type="component" value="Chromosome 2K"/>
</dbReference>
<dbReference type="AlphaFoldDB" id="A0A8T0W839"/>
<gene>
    <name evidence="2" type="ORF">PVAP13_2KG184000</name>
</gene>